<reference evidence="1 2" key="1">
    <citation type="submission" date="2014-03" db="EMBL/GenBank/DDBJ databases">
        <title>Bradyrhizobium valentinum sp. nov., isolated from effective nodules of Lupinus mariae-josephae, a lupine endemic of basic-lime soils in Eastern Spain.</title>
        <authorList>
            <person name="Duran D."/>
            <person name="Rey L."/>
            <person name="Navarro A."/>
            <person name="Busquets A."/>
            <person name="Imperial J."/>
            <person name="Ruiz-Argueso T."/>
        </authorList>
    </citation>
    <scope>NUCLEOTIDE SEQUENCE [LARGE SCALE GENOMIC DNA]</scope>
    <source>
        <strain evidence="1 2">PAC68</strain>
    </source>
</reference>
<comment type="caution">
    <text evidence="1">The sequence shown here is derived from an EMBL/GenBank/DDBJ whole genome shotgun (WGS) entry which is preliminary data.</text>
</comment>
<proteinExistence type="predicted"/>
<protein>
    <recommendedName>
        <fullName evidence="3">Calcium-binding protein</fullName>
    </recommendedName>
</protein>
<dbReference type="SUPFAM" id="SSF51120">
    <property type="entry name" value="beta-Roll"/>
    <property type="match status" value="1"/>
</dbReference>
<dbReference type="EMBL" id="LLXZ01000152">
    <property type="protein sequence ID" value="KRR02794.1"/>
    <property type="molecule type" value="Genomic_DNA"/>
</dbReference>
<evidence type="ECO:0000313" key="2">
    <source>
        <dbReference type="Proteomes" id="UP000050863"/>
    </source>
</evidence>
<evidence type="ECO:0000313" key="1">
    <source>
        <dbReference type="EMBL" id="KRR02794.1"/>
    </source>
</evidence>
<accession>A0A0R3L4Z7</accession>
<keyword evidence="2" id="KW-1185">Reference proteome</keyword>
<dbReference type="OrthoDB" id="8360768at2"/>
<name>A0A0R3L4Z7_9BRAD</name>
<dbReference type="InterPro" id="IPR011049">
    <property type="entry name" value="Serralysin-like_metalloprot_C"/>
</dbReference>
<dbReference type="AlphaFoldDB" id="A0A0R3L4Z7"/>
<evidence type="ECO:0008006" key="3">
    <source>
        <dbReference type="Google" id="ProtNLM"/>
    </source>
</evidence>
<dbReference type="RefSeq" id="WP_057837921.1">
    <property type="nucleotide sequence ID" value="NZ_LLXZ01000152.1"/>
</dbReference>
<sequence length="240" mass="25476">MTLLIELTAASSNLPSYLAAYDTNFSYNGNGWFSRSFSSGQDQWSAGFDTEGVDNNIPSVIMEINDYSYSPGLFNGDVTSLTLGRNLEYDAGQDLWVQDEELIITNEGGGYMPDTTTFAYAIYSLSHGGAVDGLGTFPGLTDYFAEQGTTQVGNLGLNDTLLGFGGTDTFVFQDGSAFDTVNSFDLAADVLDVSAWGATGLGDLTISTVGSDTYVSSSDFTDIIKVTGVTGLTVTNFEFA</sequence>
<organism evidence="1 2">
    <name type="scientific">Bradyrhizobium jicamae</name>
    <dbReference type="NCBI Taxonomy" id="280332"/>
    <lineage>
        <taxon>Bacteria</taxon>
        <taxon>Pseudomonadati</taxon>
        <taxon>Pseudomonadota</taxon>
        <taxon>Alphaproteobacteria</taxon>
        <taxon>Hyphomicrobiales</taxon>
        <taxon>Nitrobacteraceae</taxon>
        <taxon>Bradyrhizobium</taxon>
    </lineage>
</organism>
<dbReference type="STRING" id="280332.CQ12_06890"/>
<dbReference type="Proteomes" id="UP000050863">
    <property type="component" value="Unassembled WGS sequence"/>
</dbReference>
<gene>
    <name evidence="1" type="ORF">CQ12_06890</name>
</gene>
<dbReference type="Gene3D" id="2.150.10.10">
    <property type="entry name" value="Serralysin-like metalloprotease, C-terminal"/>
    <property type="match status" value="1"/>
</dbReference>